<dbReference type="Pfam" id="PF02384">
    <property type="entry name" value="N6_Mtase"/>
    <property type="match status" value="1"/>
</dbReference>
<evidence type="ECO:0000259" key="2">
    <source>
        <dbReference type="Pfam" id="PF21106"/>
    </source>
</evidence>
<organism evidence="3 4">
    <name type="scientific">Rummeliibacillus stabekisii</name>
    <dbReference type="NCBI Taxonomy" id="241244"/>
    <lineage>
        <taxon>Bacteria</taxon>
        <taxon>Bacillati</taxon>
        <taxon>Bacillota</taxon>
        <taxon>Bacilli</taxon>
        <taxon>Bacillales</taxon>
        <taxon>Caryophanaceae</taxon>
        <taxon>Rummeliibacillus</taxon>
    </lineage>
</organism>
<dbReference type="EMBL" id="CP014806">
    <property type="protein sequence ID" value="AMW99610.1"/>
    <property type="molecule type" value="Genomic_DNA"/>
</dbReference>
<keyword evidence="4" id="KW-1185">Reference proteome</keyword>
<dbReference type="InterPro" id="IPR029063">
    <property type="entry name" value="SAM-dependent_MTases_sf"/>
</dbReference>
<dbReference type="PANTHER" id="PTHR41313:SF1">
    <property type="entry name" value="DNA METHYLASE ADENINE-SPECIFIC DOMAIN-CONTAINING PROTEIN"/>
    <property type="match status" value="1"/>
</dbReference>
<name>A0A143HDP7_9BACL</name>
<feature type="domain" description="DNA methylase adenine-specific" evidence="1">
    <location>
        <begin position="97"/>
        <end position="288"/>
    </location>
</feature>
<evidence type="ECO:0000313" key="3">
    <source>
        <dbReference type="EMBL" id="AMW99610.1"/>
    </source>
</evidence>
<dbReference type="Gene3D" id="3.40.50.150">
    <property type="entry name" value="Vaccinia Virus protein VP39"/>
    <property type="match status" value="1"/>
</dbReference>
<dbReference type="CDD" id="cd02440">
    <property type="entry name" value="AdoMet_MTases"/>
    <property type="match status" value="1"/>
</dbReference>
<proteinExistence type="predicted"/>
<dbReference type="InterPro" id="IPR048375">
    <property type="entry name" value="YtxK-like_N"/>
</dbReference>
<protein>
    <submittedName>
        <fullName evidence="3">DNA methylase</fullName>
    </submittedName>
</protein>
<dbReference type="InterPro" id="IPR003356">
    <property type="entry name" value="DNA_methylase_A-5"/>
</dbReference>
<dbReference type="AlphaFoldDB" id="A0A143HDP7"/>
<dbReference type="GO" id="GO:0008170">
    <property type="term" value="F:N-methyltransferase activity"/>
    <property type="evidence" value="ECO:0007669"/>
    <property type="project" value="InterPro"/>
</dbReference>
<dbReference type="InterPro" id="IPR016843">
    <property type="entry name" value="S-AdoMet-dep_Ade-MeTrfase_prd"/>
</dbReference>
<dbReference type="GO" id="GO:0003677">
    <property type="term" value="F:DNA binding"/>
    <property type="evidence" value="ECO:0007669"/>
    <property type="project" value="InterPro"/>
</dbReference>
<evidence type="ECO:0000259" key="1">
    <source>
        <dbReference type="Pfam" id="PF02384"/>
    </source>
</evidence>
<dbReference type="PRINTS" id="PR00507">
    <property type="entry name" value="N12N6MTFRASE"/>
</dbReference>
<dbReference type="PANTHER" id="PTHR41313">
    <property type="entry name" value="ADENINE-SPECIFIC METHYLTRANSFERASE"/>
    <property type="match status" value="1"/>
</dbReference>
<dbReference type="STRING" id="241244.ATY39_09145"/>
<dbReference type="GO" id="GO:0032259">
    <property type="term" value="P:methylation"/>
    <property type="evidence" value="ECO:0007669"/>
    <property type="project" value="UniProtKB-KW"/>
</dbReference>
<feature type="domain" description="YtxK-like N-terminal helical" evidence="2">
    <location>
        <begin position="48"/>
        <end position="65"/>
    </location>
</feature>
<accession>A0A143HDP7</accession>
<dbReference type="PIRSF" id="PIRSF026567">
    <property type="entry name" value="Adenine_mtase_bact_prd"/>
    <property type="match status" value="1"/>
</dbReference>
<dbReference type="Proteomes" id="UP000076021">
    <property type="component" value="Chromosome"/>
</dbReference>
<dbReference type="OrthoDB" id="9788159at2"/>
<reference evidence="4" key="2">
    <citation type="submission" date="2016-03" db="EMBL/GenBank/DDBJ databases">
        <authorList>
            <person name="Seldin L."/>
        </authorList>
    </citation>
    <scope>NUCLEOTIDE SEQUENCE [LARGE SCALE GENOMIC DNA]</scope>
    <source>
        <strain evidence="4">PP9</strain>
    </source>
</reference>
<gene>
    <name evidence="3" type="ORF">ATY39_09145</name>
</gene>
<dbReference type="Pfam" id="PF21106">
    <property type="entry name" value="YtxK_like"/>
    <property type="match status" value="1"/>
</dbReference>
<dbReference type="RefSeq" id="WP_066788873.1">
    <property type="nucleotide sequence ID" value="NZ_CP014806.1"/>
</dbReference>
<keyword evidence="3" id="KW-0808">Transferase</keyword>
<dbReference type="KEGG" id="rst:ATY39_09145"/>
<dbReference type="InterPro" id="IPR052933">
    <property type="entry name" value="DNA_Protect_Modify"/>
</dbReference>
<evidence type="ECO:0000313" key="4">
    <source>
        <dbReference type="Proteomes" id="UP000076021"/>
    </source>
</evidence>
<dbReference type="SUPFAM" id="SSF53335">
    <property type="entry name" value="S-adenosyl-L-methionine-dependent methyltransferases"/>
    <property type="match status" value="1"/>
</dbReference>
<reference evidence="3 4" key="1">
    <citation type="journal article" date="2016" name="Genome Announc.">
        <title>Whole-Genome Sequence of Rummeliibacillus stabekisii Strain PP9 Isolated from Antarctic Soil.</title>
        <authorList>
            <person name="da Mota F.F."/>
            <person name="Vollu R.E."/>
            <person name="Jurelevicius D."/>
            <person name="Seldin L."/>
        </authorList>
    </citation>
    <scope>NUCLEOTIDE SEQUENCE [LARGE SCALE GENOMIC DNA]</scope>
    <source>
        <strain evidence="3 4">PP9</strain>
    </source>
</reference>
<keyword evidence="3" id="KW-0489">Methyltransferase</keyword>
<sequence length="311" mass="35309">METIEVLFSFIDKETEKHAESDQSTYLDGLLITLNRWLDVEIKPEVEPTKEEIRKAIQLAILKGMRQSSQPNHQMTPDSLGLLVGYFVEQFFEKEIKEDHQITMLDPAIGTANLLMTVMNLLGDKIEGFGIEIDELLIQIAASSAELEGQPLSLYLQDALENLMIDPVDAVICDLPVGYYPNEEIAKQYDVKADEGMTYAHHLFIEQSLRYTKDGGYLFFLVPDHLFESEQSQLLNKMIAKTAWIQAVVQLPDTLFSSKAHAKSLFVLQKKVDGGKAIKEVLLAKVPNMKNMQALELFFAKVRKWKKENKA</sequence>